<feature type="chain" id="PRO_5014253038" evidence="1">
    <location>
        <begin position="26"/>
        <end position="319"/>
    </location>
</feature>
<evidence type="ECO:0000256" key="1">
    <source>
        <dbReference type="SAM" id="SignalP"/>
    </source>
</evidence>
<dbReference type="EMBL" id="WCZV01000032">
    <property type="protein sequence ID" value="KAB6697054.1"/>
    <property type="molecule type" value="Genomic_DNA"/>
</dbReference>
<reference evidence="7 18" key="5">
    <citation type="submission" date="2020-04" db="EMBL/GenBank/DDBJ databases">
        <title>A novel gut-associated lysogenic phage, Bacteroides phage BV01, alters the host transcriptome and bile acid metabolism in Bacteroides vulgatus.</title>
        <authorList>
            <person name="Campbell D.E."/>
            <person name="Ly L."/>
            <person name="Ridlon J.M."/>
            <person name="Hsiao A."/>
            <person name="Degnan P.H."/>
        </authorList>
    </citation>
    <scope>NUCLEOTIDE SEQUENCE [LARGE SCALE GENOMIC DNA]</scope>
    <source>
        <strain evidence="7 18">VPI-4506</strain>
    </source>
</reference>
<reference evidence="14 15" key="3">
    <citation type="journal article" date="2019" name="Nat. Med.">
        <title>A library of human gut bacterial isolates paired with longitudinal multiomics data enables mechanistic microbiome research.</title>
        <authorList>
            <person name="Poyet M."/>
            <person name="Groussin M."/>
            <person name="Gibbons S.M."/>
            <person name="Avila-Pacheco J."/>
            <person name="Jiang X."/>
            <person name="Kearney S.M."/>
            <person name="Perrotta A.R."/>
            <person name="Berdy B."/>
            <person name="Zhao S."/>
            <person name="Lieberman T.D."/>
            <person name="Swanson P.K."/>
            <person name="Smith M."/>
            <person name="Roesemann S."/>
            <person name="Alexander J.E."/>
            <person name="Rich S.A."/>
            <person name="Livny J."/>
            <person name="Vlamakis H."/>
            <person name="Clish C."/>
            <person name="Bullock K."/>
            <person name="Deik A."/>
            <person name="Scott J."/>
            <person name="Pierce K.A."/>
            <person name="Xavier R.J."/>
            <person name="Alm E.J."/>
        </authorList>
    </citation>
    <scope>NUCLEOTIDE SEQUENCE [LARGE SCALE GENOMIC DNA]</scope>
    <source>
        <strain evidence="3 15">BIOML-A111</strain>
        <strain evidence="5 14">BIOML-A82</strain>
        <strain evidence="4 17">BIOML-A85</strain>
    </source>
</reference>
<accession>A0A174XA83</accession>
<proteinExistence type="predicted"/>
<dbReference type="RefSeq" id="WP_057280072.1">
    <property type="nucleotide sequence ID" value="NZ_CAXTCG010000020.1"/>
</dbReference>
<dbReference type="EMBL" id="JABDSH010000054">
    <property type="protein sequence ID" value="NMW35361.1"/>
    <property type="molecule type" value="Genomic_DNA"/>
</dbReference>
<dbReference type="Proteomes" id="UP000437431">
    <property type="component" value="Unassembled WGS sequence"/>
</dbReference>
<dbReference type="EMBL" id="WDAY01000011">
    <property type="protein sequence ID" value="KAB6561954.1"/>
    <property type="molecule type" value="Genomic_DNA"/>
</dbReference>
<dbReference type="Pfam" id="PF04187">
    <property type="entry name" value="Cofac_haem_bdg"/>
    <property type="match status" value="1"/>
</dbReference>
<dbReference type="SUPFAM" id="SSF159501">
    <property type="entry name" value="EreA/ChaN-like"/>
    <property type="match status" value="1"/>
</dbReference>
<evidence type="ECO:0000313" key="10">
    <source>
        <dbReference type="EMBL" id="TSE49227.1"/>
    </source>
</evidence>
<dbReference type="Proteomes" id="UP000408523">
    <property type="component" value="Unassembled WGS sequence"/>
</dbReference>
<keyword evidence="1" id="KW-0732">Signal</keyword>
<evidence type="ECO:0000313" key="9">
    <source>
        <dbReference type="EMBL" id="RHJ71401.1"/>
    </source>
</evidence>
<evidence type="ECO:0000313" key="16">
    <source>
        <dbReference type="Proteomes" id="UP000460950"/>
    </source>
</evidence>
<evidence type="ECO:0000313" key="18">
    <source>
        <dbReference type="Proteomes" id="UP000555193"/>
    </source>
</evidence>
<sequence length="319" mass="35860">MFSINSFLSKAAVAAALLFPVQAAAQCVIDKPAYMLYTDEGMPSSFGDMIEAMAQSDVIFFGEYHNSSVVHWLERVVFTSLADRLDNKLTLGMEMFEADTQLKVDEYMAGLISEERFLAETYLWDNYKTDYAPVVKCAKERGIRLIATNVPRRYARAVSVGNVDALRKFPQSSQLYFGKVLERVEAIQEPNPFFTKASAMLKTVSAKHDETSPSKALTNEQKQQLVEKTLCMTRAQALKDAVMARNIADNLTGVFIHINGNYHSDCGKGIITYLKEFRPAIRIITVSTVYQDKLSELNPVNRGKADFYIVLPTDTHKTF</sequence>
<evidence type="ECO:0000313" key="12">
    <source>
        <dbReference type="Proteomes" id="UP000283958"/>
    </source>
</evidence>
<reference evidence="11 12" key="1">
    <citation type="submission" date="2018-08" db="EMBL/GenBank/DDBJ databases">
        <title>A genome reference for cultivated species of the human gut microbiota.</title>
        <authorList>
            <person name="Zou Y."/>
            <person name="Xue W."/>
            <person name="Luo G."/>
        </authorList>
    </citation>
    <scope>NUCLEOTIDE SEQUENCE [LARGE SCALE GENOMIC DNA]</scope>
    <source>
        <strain evidence="9 12">AM09-18</strain>
        <strain evidence="8 11">OM08-13BH</strain>
    </source>
</reference>
<dbReference type="CDD" id="cd14727">
    <property type="entry name" value="ChanN-like"/>
    <property type="match status" value="1"/>
</dbReference>
<reference evidence="10 13" key="2">
    <citation type="journal article" date="2019" name="Nat. Commun.">
        <title>Gram positive-like bacteriocins with broad spectrum anti-Bacteroidales activity encoded on mobile elements of the human gut microbiota.</title>
        <authorList>
            <person name="Bechon N."/>
            <person name="Coyne M.J.Jr."/>
            <person name="Laclare-Mceneany V."/>
            <person name="Chatzidaki-Livanis M."/>
            <person name="Ghigo J.-M."/>
            <person name="Comstock L.E."/>
        </authorList>
    </citation>
    <scope>NUCLEOTIDE SEQUENCE [LARGE SCALE GENOMIC DNA]</scope>
    <source>
        <strain evidence="10 13">CL01T12C17</strain>
    </source>
</reference>
<evidence type="ECO:0000313" key="15">
    <source>
        <dbReference type="Proteomes" id="UP000437431"/>
    </source>
</evidence>
<evidence type="ECO:0000313" key="3">
    <source>
        <dbReference type="EMBL" id="KAB6561954.1"/>
    </source>
</evidence>
<evidence type="ECO:0000313" key="5">
    <source>
        <dbReference type="EMBL" id="KAB6697054.1"/>
    </source>
</evidence>
<evidence type="ECO:0000313" key="14">
    <source>
        <dbReference type="Proteomes" id="UP000437380"/>
    </source>
</evidence>
<keyword evidence="6" id="KW-0449">Lipoprotein</keyword>
<dbReference type="EMBL" id="QSTG01000090">
    <property type="protein sequence ID" value="RGM36067.1"/>
    <property type="molecule type" value="Genomic_DNA"/>
</dbReference>
<evidence type="ECO:0000259" key="2">
    <source>
        <dbReference type="Pfam" id="PF04187"/>
    </source>
</evidence>
<evidence type="ECO:0000313" key="7">
    <source>
        <dbReference type="EMBL" id="NMW35361.1"/>
    </source>
</evidence>
<feature type="domain" description="Haem-binding uptake Tiki superfamily ChaN" evidence="2">
    <location>
        <begin position="49"/>
        <end position="274"/>
    </location>
</feature>
<feature type="signal peptide" evidence="1">
    <location>
        <begin position="1"/>
        <end position="25"/>
    </location>
</feature>
<dbReference type="Proteomes" id="UP000261003">
    <property type="component" value="Unassembled WGS sequence"/>
</dbReference>
<dbReference type="AlphaFoldDB" id="A0A174XA83"/>
<dbReference type="Proteomes" id="UP000460950">
    <property type="component" value="Unassembled WGS sequence"/>
</dbReference>
<dbReference type="Proteomes" id="UP000283958">
    <property type="component" value="Unassembled WGS sequence"/>
</dbReference>
<evidence type="ECO:0000313" key="17">
    <source>
        <dbReference type="Proteomes" id="UP000470777"/>
    </source>
</evidence>
<dbReference type="InterPro" id="IPR007314">
    <property type="entry name" value="Cofac_haem-bd_dom"/>
</dbReference>
<dbReference type="EMBL" id="QRMN01000062">
    <property type="protein sequence ID" value="RHJ71401.1"/>
    <property type="molecule type" value="Genomic_DNA"/>
</dbReference>
<evidence type="ECO:0000313" key="4">
    <source>
        <dbReference type="EMBL" id="KAB6687629.1"/>
    </source>
</evidence>
<name>A0A174XA83_PHOVU</name>
<evidence type="ECO:0000313" key="6">
    <source>
        <dbReference type="EMBL" id="MSS48817.1"/>
    </source>
</evidence>
<gene>
    <name evidence="9" type="ORF">DW105_18690</name>
    <name evidence="8" type="ORF">DXC16_23970</name>
    <name evidence="10" type="ORF">EH214_01525</name>
    <name evidence="6" type="ORF">FYJ30_11015</name>
    <name evidence="5" type="ORF">GAY17_19440</name>
    <name evidence="3" type="ORF">GAY79_06670</name>
    <name evidence="4" type="ORF">GAZ92_19885</name>
    <name evidence="7" type="ORF">HKQ54_04175</name>
</gene>
<dbReference type="EMBL" id="VULU01000018">
    <property type="protein sequence ID" value="MSS48817.1"/>
    <property type="molecule type" value="Genomic_DNA"/>
</dbReference>
<dbReference type="EMBL" id="RWHZ01000015">
    <property type="protein sequence ID" value="TSE49227.1"/>
    <property type="molecule type" value="Genomic_DNA"/>
</dbReference>
<evidence type="ECO:0000313" key="13">
    <source>
        <dbReference type="Proteomes" id="UP000408523"/>
    </source>
</evidence>
<evidence type="ECO:0000313" key="8">
    <source>
        <dbReference type="EMBL" id="RGM36067.1"/>
    </source>
</evidence>
<dbReference type="Gene3D" id="3.40.50.11550">
    <property type="match status" value="1"/>
</dbReference>
<evidence type="ECO:0000313" key="11">
    <source>
        <dbReference type="Proteomes" id="UP000261003"/>
    </source>
</evidence>
<protein>
    <submittedName>
        <fullName evidence="6">ChaN family lipoprotein</fullName>
    </submittedName>
    <submittedName>
        <fullName evidence="10">Putative heme-binding uptake, Tiki superfamily, ChaN-like</fullName>
    </submittedName>
</protein>
<dbReference type="EMBL" id="WCZY01000035">
    <property type="protein sequence ID" value="KAB6687629.1"/>
    <property type="molecule type" value="Genomic_DNA"/>
</dbReference>
<dbReference type="Proteomes" id="UP000470777">
    <property type="component" value="Unassembled WGS sequence"/>
</dbReference>
<dbReference type="Proteomes" id="UP000437380">
    <property type="component" value="Unassembled WGS sequence"/>
</dbReference>
<comment type="caution">
    <text evidence="6">The sequence shown here is derived from an EMBL/GenBank/DDBJ whole genome shotgun (WGS) entry which is preliminary data.</text>
</comment>
<reference evidence="6 16" key="4">
    <citation type="submission" date="2019-09" db="EMBL/GenBank/DDBJ databases">
        <title>In-depth cultivation of the pig gut microbiome towards novel bacterial diversity and tailored functional studies.</title>
        <authorList>
            <person name="Wylensek D."/>
            <person name="Hitch T.C.A."/>
            <person name="Clavel T."/>
        </authorList>
    </citation>
    <scope>NUCLEOTIDE SEQUENCE [LARGE SCALE GENOMIC DNA]</scope>
    <source>
        <strain evidence="6 16">WCA-389-WT-3C</strain>
    </source>
</reference>
<organism evidence="6 16">
    <name type="scientific">Phocaeicola vulgatus</name>
    <name type="common">Bacteroides vulgatus</name>
    <dbReference type="NCBI Taxonomy" id="821"/>
    <lineage>
        <taxon>Bacteria</taxon>
        <taxon>Pseudomonadati</taxon>
        <taxon>Bacteroidota</taxon>
        <taxon>Bacteroidia</taxon>
        <taxon>Bacteroidales</taxon>
        <taxon>Bacteroidaceae</taxon>
        <taxon>Phocaeicola</taxon>
    </lineage>
</organism>
<dbReference type="Proteomes" id="UP000555193">
    <property type="component" value="Unassembled WGS sequence"/>
</dbReference>